<proteinExistence type="inferred from homology"/>
<dbReference type="GO" id="GO:0055085">
    <property type="term" value="P:transmembrane transport"/>
    <property type="evidence" value="ECO:0007669"/>
    <property type="project" value="TreeGrafter"/>
</dbReference>
<dbReference type="EMBL" id="CP028324">
    <property type="protein sequence ID" value="AVR96431.1"/>
    <property type="molecule type" value="Genomic_DNA"/>
</dbReference>
<dbReference type="KEGG" id="masz:C9I28_12525"/>
<keyword evidence="10" id="KW-1185">Reference proteome</keyword>
<keyword evidence="7 8" id="KW-0472">Membrane</keyword>
<comment type="similarity">
    <text evidence="2">Belongs to the autoinducer-2 exporter (AI-2E) (TC 2.A.86) family.</text>
</comment>
<reference evidence="9 10" key="1">
    <citation type="submission" date="2018-03" db="EMBL/GenBank/DDBJ databases">
        <title>Massilia armeniaca sp. nov., isolated from desert soil.</title>
        <authorList>
            <person name="Huang H."/>
            <person name="Ren M."/>
        </authorList>
    </citation>
    <scope>NUCLEOTIDE SEQUENCE [LARGE SCALE GENOMIC DNA]</scope>
    <source>
        <strain evidence="9 10">ZMN-3</strain>
    </source>
</reference>
<sequence length="612" mass="65296">MRLLPEPSVNVAVTATCLLALLHFGRPVLQPIVLALMLSLAVAPLIRALAGAGLSRLNATFATLGLVCAALVAGGMLLGAQLLTLSDDLPQYRSEILVKLRDVQNLAERQPLARFPVDLLGDEPFAPAAPGAERPLQADGTRPIPVEIREHTSAKDTLTKFVAAISGPLGEAGLVFVLLVFILLDSENLRERVLRLTGQRTVSRTLKGLEDAAHGVSRFFFSQFVVNLVFGAVLTVLLWLLGLPHAALLGVLCALLRFVPYIGALIAASGIALFAAASGPGWALAVYAVVIFGVLEVVLANVIEPRVYGHSSGMSPLAVIVSALFWSALWGPVGLLLATPLTLCIVVAGRYIKALEPVSILLAEAPNASEAQRFYHRLLGGEAAAIVQDARAFLRKFTLARYCDQVLLPGVELAVADLRDDSAEPGQQQRVRGTIALVTETLGQRAAPLRSHRRRVSMLNESIGAHLRHAREERLGRWQGSLEVPERSIVLCASLPTVREEFLCELLVVSLREAGIDARSLVLGDLDDDNRPDAEHLVSSVLVVHPVDSAPDAWLEAVGRLRANLPDAPLVAVAPREPAVPQALGQQVDLVLKSFEEALAFVTPAKAGAGTA</sequence>
<evidence type="ECO:0000256" key="6">
    <source>
        <dbReference type="ARBA" id="ARBA00022989"/>
    </source>
</evidence>
<feature type="transmembrane region" description="Helical" evidence="8">
    <location>
        <begin position="219"/>
        <end position="241"/>
    </location>
</feature>
<accession>A0A2R4CA13</accession>
<dbReference type="GO" id="GO:0005886">
    <property type="term" value="C:plasma membrane"/>
    <property type="evidence" value="ECO:0007669"/>
    <property type="project" value="UniProtKB-SubCell"/>
</dbReference>
<dbReference type="InterPro" id="IPR002549">
    <property type="entry name" value="AI-2E-like"/>
</dbReference>
<organism evidence="9 10">
    <name type="scientific">Pseudoduganella armeniaca</name>
    <dbReference type="NCBI Taxonomy" id="2072590"/>
    <lineage>
        <taxon>Bacteria</taxon>
        <taxon>Pseudomonadati</taxon>
        <taxon>Pseudomonadota</taxon>
        <taxon>Betaproteobacteria</taxon>
        <taxon>Burkholderiales</taxon>
        <taxon>Oxalobacteraceae</taxon>
        <taxon>Telluria group</taxon>
        <taxon>Pseudoduganella</taxon>
    </lineage>
</organism>
<evidence type="ECO:0000256" key="8">
    <source>
        <dbReference type="SAM" id="Phobius"/>
    </source>
</evidence>
<protein>
    <submittedName>
        <fullName evidence="9">AI-2E family transporter</fullName>
    </submittedName>
</protein>
<feature type="transmembrane region" description="Helical" evidence="8">
    <location>
        <begin position="61"/>
        <end position="83"/>
    </location>
</feature>
<evidence type="ECO:0000313" key="9">
    <source>
        <dbReference type="EMBL" id="AVR96431.1"/>
    </source>
</evidence>
<feature type="transmembrane region" description="Helical" evidence="8">
    <location>
        <begin position="161"/>
        <end position="184"/>
    </location>
</feature>
<dbReference type="PANTHER" id="PTHR21716:SF53">
    <property type="entry name" value="PERMEASE PERM-RELATED"/>
    <property type="match status" value="1"/>
</dbReference>
<dbReference type="Pfam" id="PF01594">
    <property type="entry name" value="AI-2E_transport"/>
    <property type="match status" value="1"/>
</dbReference>
<dbReference type="PANTHER" id="PTHR21716">
    <property type="entry name" value="TRANSMEMBRANE PROTEIN"/>
    <property type="match status" value="1"/>
</dbReference>
<evidence type="ECO:0000256" key="7">
    <source>
        <dbReference type="ARBA" id="ARBA00023136"/>
    </source>
</evidence>
<dbReference type="OrthoDB" id="9816139at2"/>
<feature type="transmembrane region" description="Helical" evidence="8">
    <location>
        <begin position="7"/>
        <end position="25"/>
    </location>
</feature>
<feature type="transmembrane region" description="Helical" evidence="8">
    <location>
        <begin position="282"/>
        <end position="303"/>
    </location>
</feature>
<keyword evidence="4" id="KW-1003">Cell membrane</keyword>
<dbReference type="Proteomes" id="UP000240505">
    <property type="component" value="Chromosome"/>
</dbReference>
<gene>
    <name evidence="9" type="ORF">C9I28_12525</name>
</gene>
<evidence type="ECO:0000256" key="3">
    <source>
        <dbReference type="ARBA" id="ARBA00022448"/>
    </source>
</evidence>
<dbReference type="AlphaFoldDB" id="A0A2R4CA13"/>
<keyword evidence="5 8" id="KW-0812">Transmembrane</keyword>
<feature type="transmembrane region" description="Helical" evidence="8">
    <location>
        <begin position="323"/>
        <end position="348"/>
    </location>
</feature>
<feature type="transmembrane region" description="Helical" evidence="8">
    <location>
        <begin position="247"/>
        <end position="275"/>
    </location>
</feature>
<name>A0A2R4CA13_9BURK</name>
<evidence type="ECO:0000313" key="10">
    <source>
        <dbReference type="Proteomes" id="UP000240505"/>
    </source>
</evidence>
<evidence type="ECO:0000256" key="2">
    <source>
        <dbReference type="ARBA" id="ARBA00009773"/>
    </source>
</evidence>
<evidence type="ECO:0000256" key="1">
    <source>
        <dbReference type="ARBA" id="ARBA00004651"/>
    </source>
</evidence>
<feature type="transmembrane region" description="Helical" evidence="8">
    <location>
        <begin position="31"/>
        <end position="49"/>
    </location>
</feature>
<evidence type="ECO:0000256" key="4">
    <source>
        <dbReference type="ARBA" id="ARBA00022475"/>
    </source>
</evidence>
<comment type="subcellular location">
    <subcellularLocation>
        <location evidence="1">Cell membrane</location>
        <topology evidence="1">Multi-pass membrane protein</topology>
    </subcellularLocation>
</comment>
<evidence type="ECO:0000256" key="5">
    <source>
        <dbReference type="ARBA" id="ARBA00022692"/>
    </source>
</evidence>
<keyword evidence="3" id="KW-0813">Transport</keyword>
<keyword evidence="6 8" id="KW-1133">Transmembrane helix</keyword>